<protein>
    <submittedName>
        <fullName evidence="3">Uncharacterized protein</fullName>
    </submittedName>
</protein>
<dbReference type="EMBL" id="CP020931">
    <property type="protein sequence ID" value="ARM83734.1"/>
    <property type="molecule type" value="Genomic_DNA"/>
</dbReference>
<keyword evidence="1" id="KW-0812">Transmembrane</keyword>
<evidence type="ECO:0000313" key="4">
    <source>
        <dbReference type="Proteomes" id="UP000193100"/>
    </source>
</evidence>
<sequence>MKKAMVILGIALLVAAIASVASDSVPIEQKLISIQARESLPGFDGIGDEPVDVQAAILDLGDDPLLLLKAQAALMAHPDMARAVFPLYASEPEFQEVLRTYGENALPPIHYFLRQPISSIEWMNKAARQYERARDYIAELRGKDQSEQTPEKTEPLTPEQRGWYAVNFIRNEGHDFLGQFVVDGNGQTQWVQTERITEGVAQFFTSGVRQLEADYRTGEDISASDIGWASVDVLVFASAVKVLRAGRTAAKATQGARLSTRSAALAARITGSGRLILRSARYAKWPLIIGAGYLVVAHPSIINDFFAGVADVLGVSPMMVQLAGWLLILVPLFYLASWLLWPAIALLKGLLALLYRLAGRRPGYFSGLQ</sequence>
<evidence type="ECO:0000256" key="1">
    <source>
        <dbReference type="SAM" id="Phobius"/>
    </source>
</evidence>
<accession>A0A1W6K8I8</accession>
<reference evidence="3 4" key="1">
    <citation type="submission" date="2017-04" db="EMBL/GenBank/DDBJ databases">
        <title>Genome Sequence of Marinobacter salarius strain SMR5 Isolated from a culture of the Diatom Skeletonema marinoi.</title>
        <authorList>
            <person name="Topel M."/>
            <person name="Pinder M.I.M."/>
            <person name="Johansson O.N."/>
            <person name="Kourtchenko O."/>
            <person name="Godhe A."/>
            <person name="Clarke A.K."/>
        </authorList>
    </citation>
    <scope>NUCLEOTIDE SEQUENCE [LARGE SCALE GENOMIC DNA]</scope>
    <source>
        <strain evidence="3 4">SMR5</strain>
    </source>
</reference>
<dbReference type="GeneID" id="77255615"/>
<feature type="transmembrane region" description="Helical" evidence="1">
    <location>
        <begin position="282"/>
        <end position="302"/>
    </location>
</feature>
<name>A0A1W6K8I8_9GAMM</name>
<organism evidence="3 4">
    <name type="scientific">Marinobacter salarius</name>
    <dbReference type="NCBI Taxonomy" id="1420917"/>
    <lineage>
        <taxon>Bacteria</taxon>
        <taxon>Pseudomonadati</taxon>
        <taxon>Pseudomonadota</taxon>
        <taxon>Gammaproteobacteria</taxon>
        <taxon>Pseudomonadales</taxon>
        <taxon>Marinobacteraceae</taxon>
        <taxon>Marinobacter</taxon>
    </lineage>
</organism>
<feature type="chain" id="PRO_5010858747" evidence="2">
    <location>
        <begin position="22"/>
        <end position="369"/>
    </location>
</feature>
<dbReference type="Proteomes" id="UP000193100">
    <property type="component" value="Chromosome"/>
</dbReference>
<feature type="transmembrane region" description="Helical" evidence="1">
    <location>
        <begin position="322"/>
        <end position="355"/>
    </location>
</feature>
<evidence type="ECO:0000313" key="3">
    <source>
        <dbReference type="EMBL" id="ARM83734.1"/>
    </source>
</evidence>
<keyword evidence="1" id="KW-0472">Membrane</keyword>
<feature type="signal peptide" evidence="2">
    <location>
        <begin position="1"/>
        <end position="21"/>
    </location>
</feature>
<evidence type="ECO:0000256" key="2">
    <source>
        <dbReference type="SAM" id="SignalP"/>
    </source>
</evidence>
<keyword evidence="2" id="KW-0732">Signal</keyword>
<gene>
    <name evidence="3" type="ORF">MARSALSMR5_01649</name>
</gene>
<dbReference type="RefSeq" id="WP_227517893.1">
    <property type="nucleotide sequence ID" value="NZ_CP020931.1"/>
</dbReference>
<keyword evidence="1" id="KW-1133">Transmembrane helix</keyword>
<proteinExistence type="predicted"/>
<dbReference type="AlphaFoldDB" id="A0A1W6K8I8"/>